<dbReference type="EMBL" id="JABANN010000736">
    <property type="protein sequence ID" value="KAF4654251.1"/>
    <property type="molecule type" value="Genomic_DNA"/>
</dbReference>
<dbReference type="EMBL" id="JABAHT010000889">
    <property type="protein sequence ID" value="KAF4651220.1"/>
    <property type="molecule type" value="Genomic_DNA"/>
</dbReference>
<dbReference type="Proteomes" id="UP000570595">
    <property type="component" value="Unassembled WGS sequence"/>
</dbReference>
<evidence type="ECO:0000313" key="4">
    <source>
        <dbReference type="Proteomes" id="UP000572268"/>
    </source>
</evidence>
<gene>
    <name evidence="2" type="ORF">FOL46_008801</name>
    <name evidence="1" type="ORF">FOZ61_010644</name>
</gene>
<reference evidence="3 4" key="1">
    <citation type="submission" date="2020-04" db="EMBL/GenBank/DDBJ databases">
        <title>Perkinsus olseni comparative genomics.</title>
        <authorList>
            <person name="Bogema D.R."/>
        </authorList>
    </citation>
    <scope>NUCLEOTIDE SEQUENCE [LARGE SCALE GENOMIC DNA]</scope>
    <source>
        <strain evidence="1">ATCC PRA-179</strain>
        <strain evidence="2">ATCC PRA-31</strain>
    </source>
</reference>
<comment type="caution">
    <text evidence="2">The sequence shown here is derived from an EMBL/GenBank/DDBJ whole genome shotgun (WGS) entry which is preliminary data.</text>
</comment>
<organism evidence="2 4">
    <name type="scientific">Perkinsus olseni</name>
    <name type="common">Perkinsus atlanticus</name>
    <dbReference type="NCBI Taxonomy" id="32597"/>
    <lineage>
        <taxon>Eukaryota</taxon>
        <taxon>Sar</taxon>
        <taxon>Alveolata</taxon>
        <taxon>Perkinsozoa</taxon>
        <taxon>Perkinsea</taxon>
        <taxon>Perkinsida</taxon>
        <taxon>Perkinsidae</taxon>
        <taxon>Perkinsus</taxon>
    </lineage>
</organism>
<evidence type="ECO:0000313" key="2">
    <source>
        <dbReference type="EMBL" id="KAF4654251.1"/>
    </source>
</evidence>
<protein>
    <submittedName>
        <fullName evidence="2">Uncharacterized protein</fullName>
    </submittedName>
</protein>
<evidence type="ECO:0000313" key="1">
    <source>
        <dbReference type="EMBL" id="KAF4651220.1"/>
    </source>
</evidence>
<evidence type="ECO:0000313" key="3">
    <source>
        <dbReference type="Proteomes" id="UP000570595"/>
    </source>
</evidence>
<dbReference type="AlphaFoldDB" id="A0A7J6L4Y3"/>
<proteinExistence type="predicted"/>
<name>A0A7J6L4Y3_PEROL</name>
<sequence length="99" mass="10511">MTQAHEVLLDVGSAYSEKSSSRGGCGAGIIGRAGGVEFEELWVGSCDRASICMSSYAAIDPDPLAEWLRRRSAKPFDPPQQIALDQASIADIANVVKTL</sequence>
<dbReference type="Proteomes" id="UP000572268">
    <property type="component" value="Unassembled WGS sequence"/>
</dbReference>
<accession>A0A7J6L4Y3</accession>